<gene>
    <name evidence="1" type="ORF">BpHYR1_038075</name>
</gene>
<keyword evidence="2" id="KW-1185">Reference proteome</keyword>
<feature type="non-terminal residue" evidence="1">
    <location>
        <position position="1"/>
    </location>
</feature>
<sequence>RQFWRCSKIIESYLFHDQLVTKFVTKLVDTSLVTTLVIKVYDQFKNVTLLDPKSKSNYYEKKSQEISEASEDFYVGKKSIKAPTDPITNTINKQNKNFFKSNYLTWHVNLNEWIQKDQSF</sequence>
<reference evidence="1 2" key="1">
    <citation type="journal article" date="2018" name="Sci. Rep.">
        <title>Genomic signatures of local adaptation to the degree of environmental predictability in rotifers.</title>
        <authorList>
            <person name="Franch-Gras L."/>
            <person name="Hahn C."/>
            <person name="Garcia-Roger E.M."/>
            <person name="Carmona M.J."/>
            <person name="Serra M."/>
            <person name="Gomez A."/>
        </authorList>
    </citation>
    <scope>NUCLEOTIDE SEQUENCE [LARGE SCALE GENOMIC DNA]</scope>
    <source>
        <strain evidence="1">HYR1</strain>
    </source>
</reference>
<name>A0A3M7RZC2_BRAPC</name>
<dbReference type="EMBL" id="REGN01002320">
    <property type="protein sequence ID" value="RNA28904.1"/>
    <property type="molecule type" value="Genomic_DNA"/>
</dbReference>
<organism evidence="1 2">
    <name type="scientific">Brachionus plicatilis</name>
    <name type="common">Marine rotifer</name>
    <name type="synonym">Brachionus muelleri</name>
    <dbReference type="NCBI Taxonomy" id="10195"/>
    <lineage>
        <taxon>Eukaryota</taxon>
        <taxon>Metazoa</taxon>
        <taxon>Spiralia</taxon>
        <taxon>Gnathifera</taxon>
        <taxon>Rotifera</taxon>
        <taxon>Eurotatoria</taxon>
        <taxon>Monogononta</taxon>
        <taxon>Pseudotrocha</taxon>
        <taxon>Ploima</taxon>
        <taxon>Brachionidae</taxon>
        <taxon>Brachionus</taxon>
    </lineage>
</organism>
<proteinExistence type="predicted"/>
<protein>
    <submittedName>
        <fullName evidence="1">Uncharacterized protein</fullName>
    </submittedName>
</protein>
<accession>A0A3M7RZC2</accession>
<comment type="caution">
    <text evidence="1">The sequence shown here is derived from an EMBL/GenBank/DDBJ whole genome shotgun (WGS) entry which is preliminary data.</text>
</comment>
<dbReference type="Proteomes" id="UP000276133">
    <property type="component" value="Unassembled WGS sequence"/>
</dbReference>
<evidence type="ECO:0000313" key="2">
    <source>
        <dbReference type="Proteomes" id="UP000276133"/>
    </source>
</evidence>
<dbReference type="AlphaFoldDB" id="A0A3M7RZC2"/>
<evidence type="ECO:0000313" key="1">
    <source>
        <dbReference type="EMBL" id="RNA28904.1"/>
    </source>
</evidence>